<dbReference type="EC" id="1.-.-.-" evidence="6"/>
<reference evidence="7 8" key="1">
    <citation type="journal article" date="2011" name="Science">
        <title>The Selaginella genome identifies genetic changes associated with the evolution of vascular plants.</title>
        <authorList>
            <person name="Banks J.A."/>
            <person name="Nishiyama T."/>
            <person name="Hasebe M."/>
            <person name="Bowman J.L."/>
            <person name="Gribskov M."/>
            <person name="dePamphilis C."/>
            <person name="Albert V.A."/>
            <person name="Aono N."/>
            <person name="Aoyama T."/>
            <person name="Ambrose B.A."/>
            <person name="Ashton N.W."/>
            <person name="Axtell M.J."/>
            <person name="Barker E."/>
            <person name="Barker M.S."/>
            <person name="Bennetzen J.L."/>
            <person name="Bonawitz N.D."/>
            <person name="Chapple C."/>
            <person name="Cheng C."/>
            <person name="Correa L.G."/>
            <person name="Dacre M."/>
            <person name="DeBarry J."/>
            <person name="Dreyer I."/>
            <person name="Elias M."/>
            <person name="Engstrom E.M."/>
            <person name="Estelle M."/>
            <person name="Feng L."/>
            <person name="Finet C."/>
            <person name="Floyd S.K."/>
            <person name="Frommer W.B."/>
            <person name="Fujita T."/>
            <person name="Gramzow L."/>
            <person name="Gutensohn M."/>
            <person name="Harholt J."/>
            <person name="Hattori M."/>
            <person name="Heyl A."/>
            <person name="Hirai T."/>
            <person name="Hiwatashi Y."/>
            <person name="Ishikawa M."/>
            <person name="Iwata M."/>
            <person name="Karol K.G."/>
            <person name="Koehler B."/>
            <person name="Kolukisaoglu U."/>
            <person name="Kubo M."/>
            <person name="Kurata T."/>
            <person name="Lalonde S."/>
            <person name="Li K."/>
            <person name="Li Y."/>
            <person name="Litt A."/>
            <person name="Lyons E."/>
            <person name="Manning G."/>
            <person name="Maruyama T."/>
            <person name="Michael T.P."/>
            <person name="Mikami K."/>
            <person name="Miyazaki S."/>
            <person name="Morinaga S."/>
            <person name="Murata T."/>
            <person name="Mueller-Roeber B."/>
            <person name="Nelson D.R."/>
            <person name="Obara M."/>
            <person name="Oguri Y."/>
            <person name="Olmstead R.G."/>
            <person name="Onodera N."/>
            <person name="Petersen B.L."/>
            <person name="Pils B."/>
            <person name="Prigge M."/>
            <person name="Rensing S.A."/>
            <person name="Riano-Pachon D.M."/>
            <person name="Roberts A.W."/>
            <person name="Sato Y."/>
            <person name="Scheller H.V."/>
            <person name="Schulz B."/>
            <person name="Schulz C."/>
            <person name="Shakirov E.V."/>
            <person name="Shibagaki N."/>
            <person name="Shinohara N."/>
            <person name="Shippen D.E."/>
            <person name="Soerensen I."/>
            <person name="Sotooka R."/>
            <person name="Sugimoto N."/>
            <person name="Sugita M."/>
            <person name="Sumikawa N."/>
            <person name="Tanurdzic M."/>
            <person name="Theissen G."/>
            <person name="Ulvskov P."/>
            <person name="Wakazuki S."/>
            <person name="Weng J.K."/>
            <person name="Willats W.W."/>
            <person name="Wipf D."/>
            <person name="Wolf P.G."/>
            <person name="Yang L."/>
            <person name="Zimmer A.D."/>
            <person name="Zhu Q."/>
            <person name="Mitros T."/>
            <person name="Hellsten U."/>
            <person name="Loque D."/>
            <person name="Otillar R."/>
            <person name="Salamov A."/>
            <person name="Schmutz J."/>
            <person name="Shapiro H."/>
            <person name="Lindquist E."/>
            <person name="Lucas S."/>
            <person name="Rokhsar D."/>
            <person name="Grigoriev I.V."/>
        </authorList>
    </citation>
    <scope>NUCLEOTIDE SEQUENCE [LARGE SCALE GENOMIC DNA]</scope>
</reference>
<dbReference type="InterPro" id="IPR036188">
    <property type="entry name" value="FAD/NAD-bd_sf"/>
</dbReference>
<dbReference type="STRING" id="88036.D8QWM0"/>
<keyword evidence="6" id="KW-0503">Monooxygenase</keyword>
<evidence type="ECO:0000313" key="7">
    <source>
        <dbReference type="EMBL" id="EFJ35662.1"/>
    </source>
</evidence>
<dbReference type="GO" id="GO:0004499">
    <property type="term" value="F:N,N-dimethylaniline monooxygenase activity"/>
    <property type="evidence" value="ECO:0007669"/>
    <property type="project" value="InterPro"/>
</dbReference>
<dbReference type="Pfam" id="PF00743">
    <property type="entry name" value="FMO-like"/>
    <property type="match status" value="1"/>
</dbReference>
<dbReference type="PRINTS" id="PR00411">
    <property type="entry name" value="PNDRDTASEI"/>
</dbReference>
<accession>D8QWM0</accession>
<protein>
    <recommendedName>
        <fullName evidence="6">Flavin-containing monooxygenase</fullName>
        <ecNumber evidence="6">1.-.-.-</ecNumber>
    </recommendedName>
</protein>
<dbReference type="EMBL" id="GL377568">
    <property type="protein sequence ID" value="EFJ35662.1"/>
    <property type="molecule type" value="Genomic_DNA"/>
</dbReference>
<dbReference type="InParanoid" id="D8QWM0"/>
<dbReference type="InterPro" id="IPR000960">
    <property type="entry name" value="Flavin_mOase"/>
</dbReference>
<keyword evidence="4 6" id="KW-0560">Oxidoreductase</keyword>
<dbReference type="GO" id="GO:0050661">
    <property type="term" value="F:NADP binding"/>
    <property type="evidence" value="ECO:0007669"/>
    <property type="project" value="InterPro"/>
</dbReference>
<dbReference type="GO" id="GO:0050660">
    <property type="term" value="F:flavin adenine dinucleotide binding"/>
    <property type="evidence" value="ECO:0000318"/>
    <property type="project" value="GO_Central"/>
</dbReference>
<dbReference type="Gene3D" id="3.50.50.60">
    <property type="entry name" value="FAD/NAD(P)-binding domain"/>
    <property type="match status" value="1"/>
</dbReference>
<evidence type="ECO:0000256" key="4">
    <source>
        <dbReference type="ARBA" id="ARBA00023002"/>
    </source>
</evidence>
<dbReference type="GO" id="GO:0103075">
    <property type="term" value="F:indole-3-pyruvate monooxygenase activity"/>
    <property type="evidence" value="ECO:0007669"/>
    <property type="project" value="UniProtKB-EC"/>
</dbReference>
<evidence type="ECO:0000256" key="1">
    <source>
        <dbReference type="ARBA" id="ARBA00009183"/>
    </source>
</evidence>
<dbReference type="KEGG" id="smo:SELMODRAFT_80431"/>
<keyword evidence="2 6" id="KW-0285">Flavoprotein</keyword>
<dbReference type="GeneID" id="9655320"/>
<sequence length="404" mass="44315">MWVDGAIIVGAGPSGLATAACLSAAGIGSSVILEKNSCIGSLWQNRTYDRLRLHIPKQFCELPMSPFPDSFPIYPTRTQFVDYLENYAAHFQIRARFHECVQSAVFDPRLGLWRVRTIRESGEGDRERQAREYVGRWLVVASGENAEPLLPWDLPGLASFRGSVKHSSEFKNGCDYAGKSVLVVGSGNSGMEIALDLVQHNAKPAIVVRSPVHILPREMLGFSTYSVAMKLLKHLPVWLADRLLVSYAIAALGSTARHGIRRPDVGPMEMKVKTGRTPVLDVGTLSKIKAGKIKVRPSLESLSSCSARFSDGQQGDYDAIIFATGYKSNVPQWLKGEVGNSFSADGFPRCGWKGERGLYVAGLSRKGIFGGSKDAQMIAEDISKEYSLVHKLVSTNRAKQQQQQ</sequence>
<gene>
    <name evidence="7" type="primary">YUC2-2</name>
    <name evidence="7" type="ORF">SELMODRAFT_80431</name>
</gene>
<dbReference type="OrthoDB" id="66881at2759"/>
<evidence type="ECO:0000256" key="2">
    <source>
        <dbReference type="ARBA" id="ARBA00022630"/>
    </source>
</evidence>
<dbReference type="FunCoup" id="D8QWM0">
    <property type="interactions" value="9"/>
</dbReference>
<comment type="similarity">
    <text evidence="1 6">Belongs to the FMO family.</text>
</comment>
<dbReference type="Gramene" id="EFJ35662">
    <property type="protein sequence ID" value="EFJ35662"/>
    <property type="gene ID" value="SELMODRAFT_80431"/>
</dbReference>
<proteinExistence type="inferred from homology"/>
<evidence type="ECO:0000256" key="5">
    <source>
        <dbReference type="ARBA" id="ARBA00047707"/>
    </source>
</evidence>
<evidence type="ECO:0000256" key="6">
    <source>
        <dbReference type="RuleBase" id="RU361177"/>
    </source>
</evidence>
<dbReference type="Proteomes" id="UP000001514">
    <property type="component" value="Unassembled WGS sequence"/>
</dbReference>
<dbReference type="PIRSF" id="PIRSF000332">
    <property type="entry name" value="FMO"/>
    <property type="match status" value="1"/>
</dbReference>
<dbReference type="SUPFAM" id="SSF51905">
    <property type="entry name" value="FAD/NAD(P)-binding domain"/>
    <property type="match status" value="2"/>
</dbReference>
<dbReference type="GO" id="GO:0004497">
    <property type="term" value="F:monooxygenase activity"/>
    <property type="evidence" value="ECO:0000318"/>
    <property type="project" value="GO_Central"/>
</dbReference>
<comment type="catalytic activity">
    <reaction evidence="5">
        <text>indole-3-pyruvate + NADPH + O2 + H(+) = (indol-3-yl)acetate + CO2 + NADP(+) + H2O</text>
        <dbReference type="Rhea" id="RHEA:34331"/>
        <dbReference type="ChEBI" id="CHEBI:15377"/>
        <dbReference type="ChEBI" id="CHEBI:15378"/>
        <dbReference type="ChEBI" id="CHEBI:15379"/>
        <dbReference type="ChEBI" id="CHEBI:16526"/>
        <dbReference type="ChEBI" id="CHEBI:17640"/>
        <dbReference type="ChEBI" id="CHEBI:30854"/>
        <dbReference type="ChEBI" id="CHEBI:57783"/>
        <dbReference type="ChEBI" id="CHEBI:58349"/>
        <dbReference type="EC" id="1.14.13.168"/>
    </reaction>
</comment>
<dbReference type="AlphaFoldDB" id="D8QWM0"/>
<organism evidence="8">
    <name type="scientific">Selaginella moellendorffii</name>
    <name type="common">Spikemoss</name>
    <dbReference type="NCBI Taxonomy" id="88036"/>
    <lineage>
        <taxon>Eukaryota</taxon>
        <taxon>Viridiplantae</taxon>
        <taxon>Streptophyta</taxon>
        <taxon>Embryophyta</taxon>
        <taxon>Tracheophyta</taxon>
        <taxon>Lycopodiopsida</taxon>
        <taxon>Selaginellales</taxon>
        <taxon>Selaginellaceae</taxon>
        <taxon>Selaginella</taxon>
    </lineage>
</organism>
<dbReference type="InterPro" id="IPR020946">
    <property type="entry name" value="Flavin_mOase-like"/>
</dbReference>
<evidence type="ECO:0000313" key="8">
    <source>
        <dbReference type="Proteomes" id="UP000001514"/>
    </source>
</evidence>
<dbReference type="PRINTS" id="PR00368">
    <property type="entry name" value="FADPNR"/>
</dbReference>
<name>D8QWM0_SELML</name>
<dbReference type="PANTHER" id="PTHR43539">
    <property type="entry name" value="FLAVIN-BINDING MONOOXYGENASE-LIKE PROTEIN (AFU_ORTHOLOGUE AFUA_4G09220)"/>
    <property type="match status" value="1"/>
</dbReference>
<dbReference type="HOGENOM" id="CLU_006909_2_0_1"/>
<dbReference type="eggNOG" id="KOG1399">
    <property type="taxonomic scope" value="Eukaryota"/>
</dbReference>
<comment type="cofactor">
    <cofactor evidence="6">
        <name>FAD</name>
        <dbReference type="ChEBI" id="CHEBI:57692"/>
    </cofactor>
</comment>
<dbReference type="OMA" id="WRVRTVN"/>
<dbReference type="InterPro" id="IPR050982">
    <property type="entry name" value="Auxin_biosynth/cation_transpt"/>
</dbReference>
<dbReference type="PANTHER" id="PTHR43539:SF78">
    <property type="entry name" value="FLAVIN-CONTAINING MONOOXYGENASE"/>
    <property type="match status" value="1"/>
</dbReference>
<evidence type="ECO:0000256" key="3">
    <source>
        <dbReference type="ARBA" id="ARBA00022827"/>
    </source>
</evidence>
<keyword evidence="8" id="KW-1185">Reference proteome</keyword>
<keyword evidence="3 6" id="KW-0274">FAD</keyword>